<dbReference type="EMBL" id="DF968181">
    <property type="protein sequence ID" value="GAP40698.1"/>
    <property type="molecule type" value="Genomic_DNA"/>
</dbReference>
<dbReference type="EC" id="4.2.2.29" evidence="7"/>
<evidence type="ECO:0000256" key="2">
    <source>
        <dbReference type="ARBA" id="ARBA00022692"/>
    </source>
</evidence>
<comment type="similarity">
    <text evidence="7">Belongs to the transglycosylase MltG family.</text>
</comment>
<dbReference type="HAMAP" id="MF_02065">
    <property type="entry name" value="MltG"/>
    <property type="match status" value="1"/>
</dbReference>
<evidence type="ECO:0000313" key="9">
    <source>
        <dbReference type="Proteomes" id="UP000053370"/>
    </source>
</evidence>
<proteinExistence type="inferred from homology"/>
<evidence type="ECO:0000256" key="3">
    <source>
        <dbReference type="ARBA" id="ARBA00022989"/>
    </source>
</evidence>
<dbReference type="PATRIC" id="fig|1678840.3.peg.2024"/>
<evidence type="ECO:0000256" key="5">
    <source>
        <dbReference type="ARBA" id="ARBA00023239"/>
    </source>
</evidence>
<dbReference type="Proteomes" id="UP000053370">
    <property type="component" value="Unassembled WGS sequence"/>
</dbReference>
<dbReference type="InterPro" id="IPR003770">
    <property type="entry name" value="MLTG-like"/>
</dbReference>
<dbReference type="STRING" id="1678840.ATC1_13677"/>
<dbReference type="GO" id="GO:0009252">
    <property type="term" value="P:peptidoglycan biosynthetic process"/>
    <property type="evidence" value="ECO:0007669"/>
    <property type="project" value="UniProtKB-UniRule"/>
</dbReference>
<feature type="site" description="Important for catalytic activity" evidence="7">
    <location>
        <position position="257"/>
    </location>
</feature>
<keyword evidence="9" id="KW-1185">Reference proteome</keyword>
<keyword evidence="3 7" id="KW-1133">Transmembrane helix</keyword>
<sequence>MIRRPLRGKPLILLILAAVIVLLMIAVILPFQKNESRLAVLIGSASEDLSWLQRIRLIFILSRQLDELSQPVGSAGNTSIITVDEGESVISVAQEMLDGGFIRDKELFLNYLVYRGIDKKILPGKYAMQDNLSILEVGDHLMDPAYRLISLTLLPGLRLEEIADLIEQSGLRFSSEAFLIAAKDYPAELHPAGGTSLEGYLLAGVYEFKRSISLESFLNGFVNHFQRIVDEDMVEAFRRNGITLKQAVTMASMIGREAMSPEEYPMIASVFYNRLRAGMRFESDPTVQYAVGWDENQKTWWKNPLELSDLSVYSEYNTYMIAGFPKGPISNSSIEILRGVANPDQTPFFYFRAKCDGSPYHNFAVTYEEHLQNDCN</sequence>
<keyword evidence="2 7" id="KW-0812">Transmembrane</keyword>
<keyword evidence="4 7" id="KW-0472">Membrane</keyword>
<comment type="catalytic activity">
    <reaction evidence="7">
        <text>a peptidoglycan chain = a peptidoglycan chain with N-acetyl-1,6-anhydromuramyl-[peptide] at the reducing end + a peptidoglycan chain with N-acetylglucosamine at the non-reducing end.</text>
        <dbReference type="EC" id="4.2.2.29"/>
    </reaction>
</comment>
<comment type="function">
    <text evidence="7">Functions as a peptidoglycan terminase that cleaves nascent peptidoglycan strands endolytically to terminate their elongation.</text>
</comment>
<evidence type="ECO:0000256" key="4">
    <source>
        <dbReference type="ARBA" id="ARBA00023136"/>
    </source>
</evidence>
<keyword evidence="5 7" id="KW-0456">Lyase</keyword>
<comment type="subcellular location">
    <subcellularLocation>
        <location evidence="7">Cell membrane</location>
        <topology evidence="7">Single-pass membrane protein</topology>
    </subcellularLocation>
</comment>
<feature type="transmembrane region" description="Helical" evidence="7">
    <location>
        <begin position="12"/>
        <end position="31"/>
    </location>
</feature>
<evidence type="ECO:0000256" key="1">
    <source>
        <dbReference type="ARBA" id="ARBA00022475"/>
    </source>
</evidence>
<gene>
    <name evidence="7" type="primary">mltG</name>
    <name evidence="8" type="ORF">ATC1_13677</name>
</gene>
<evidence type="ECO:0000313" key="8">
    <source>
        <dbReference type="EMBL" id="GAP40698.1"/>
    </source>
</evidence>
<reference evidence="8" key="1">
    <citation type="journal article" date="2015" name="Genome Announc.">
        <title>Draft Genome Sequence of Anaerolineae Strain TC1, a Novel Isolate from a Methanogenic Wastewater Treatment System.</title>
        <authorList>
            <person name="Matsuura N."/>
            <person name="Tourlousse D.M."/>
            <person name="Sun L."/>
            <person name="Toyonaga M."/>
            <person name="Kuroda K."/>
            <person name="Ohashi A."/>
            <person name="Cruz R."/>
            <person name="Yamaguchi T."/>
            <person name="Sekiguchi Y."/>
        </authorList>
    </citation>
    <scope>NUCLEOTIDE SEQUENCE [LARGE SCALE GENOMIC DNA]</scope>
    <source>
        <strain evidence="8">TC1</strain>
    </source>
</reference>
<dbReference type="GO" id="GO:0071555">
    <property type="term" value="P:cell wall organization"/>
    <property type="evidence" value="ECO:0007669"/>
    <property type="project" value="UniProtKB-KW"/>
</dbReference>
<dbReference type="Pfam" id="PF02618">
    <property type="entry name" value="YceG"/>
    <property type="match status" value="1"/>
</dbReference>
<dbReference type="GO" id="GO:0008932">
    <property type="term" value="F:lytic endotransglycosylase activity"/>
    <property type="evidence" value="ECO:0007669"/>
    <property type="project" value="UniProtKB-UniRule"/>
</dbReference>
<organism evidence="8">
    <name type="scientific">Flexilinea flocculi</name>
    <dbReference type="NCBI Taxonomy" id="1678840"/>
    <lineage>
        <taxon>Bacteria</taxon>
        <taxon>Bacillati</taxon>
        <taxon>Chloroflexota</taxon>
        <taxon>Anaerolineae</taxon>
        <taxon>Anaerolineales</taxon>
        <taxon>Anaerolineaceae</taxon>
        <taxon>Flexilinea</taxon>
    </lineage>
</organism>
<accession>A0A0S7BK79</accession>
<name>A0A0S7BK79_9CHLR</name>
<dbReference type="NCBIfam" id="TIGR00247">
    <property type="entry name" value="endolytic transglycosylase MltG"/>
    <property type="match status" value="1"/>
</dbReference>
<dbReference type="Gene3D" id="3.30.1490.480">
    <property type="entry name" value="Endolytic murein transglycosylase"/>
    <property type="match status" value="1"/>
</dbReference>
<protein>
    <recommendedName>
        <fullName evidence="7">Endolytic murein transglycosylase</fullName>
        <ecNumber evidence="7">4.2.2.29</ecNumber>
    </recommendedName>
    <alternativeName>
        <fullName evidence="7">Peptidoglycan lytic transglycosylase</fullName>
    </alternativeName>
    <alternativeName>
        <fullName evidence="7">Peptidoglycan polymerization terminase</fullName>
    </alternativeName>
</protein>
<dbReference type="PANTHER" id="PTHR30518:SF2">
    <property type="entry name" value="ENDOLYTIC MUREIN TRANSGLYCOSYLASE"/>
    <property type="match status" value="1"/>
</dbReference>
<evidence type="ECO:0000256" key="7">
    <source>
        <dbReference type="HAMAP-Rule" id="MF_02065"/>
    </source>
</evidence>
<dbReference type="AlphaFoldDB" id="A0A0S7BK79"/>
<keyword evidence="1 7" id="KW-1003">Cell membrane</keyword>
<dbReference type="GO" id="GO:0005886">
    <property type="term" value="C:plasma membrane"/>
    <property type="evidence" value="ECO:0007669"/>
    <property type="project" value="UniProtKB-SubCell"/>
</dbReference>
<evidence type="ECO:0000256" key="6">
    <source>
        <dbReference type="ARBA" id="ARBA00023316"/>
    </source>
</evidence>
<dbReference type="PANTHER" id="PTHR30518">
    <property type="entry name" value="ENDOLYTIC MUREIN TRANSGLYCOSYLASE"/>
    <property type="match status" value="1"/>
</dbReference>
<keyword evidence="6 7" id="KW-0961">Cell wall biogenesis/degradation</keyword>